<dbReference type="PANTHER" id="PTHR48429:SF1">
    <property type="entry name" value="AGENET DOMAIN-CONTAINING PROTEIN"/>
    <property type="match status" value="1"/>
</dbReference>
<protein>
    <submittedName>
        <fullName evidence="1">Uncharacterized protein</fullName>
    </submittedName>
</protein>
<name>A0A0K9NSY4_ZOSMR</name>
<organism evidence="1 2">
    <name type="scientific">Zostera marina</name>
    <name type="common">Eelgrass</name>
    <dbReference type="NCBI Taxonomy" id="29655"/>
    <lineage>
        <taxon>Eukaryota</taxon>
        <taxon>Viridiplantae</taxon>
        <taxon>Streptophyta</taxon>
        <taxon>Embryophyta</taxon>
        <taxon>Tracheophyta</taxon>
        <taxon>Spermatophyta</taxon>
        <taxon>Magnoliopsida</taxon>
        <taxon>Liliopsida</taxon>
        <taxon>Zosteraceae</taxon>
        <taxon>Zostera</taxon>
    </lineage>
</organism>
<dbReference type="InterPro" id="IPR055274">
    <property type="entry name" value="SWO1"/>
</dbReference>
<dbReference type="PANTHER" id="PTHR48429">
    <property type="entry name" value="AGENET DOMAIN-CONTAINING PROTEIN"/>
    <property type="match status" value="1"/>
</dbReference>
<dbReference type="STRING" id="29655.A0A0K9NSY4"/>
<keyword evidence="2" id="KW-1185">Reference proteome</keyword>
<comment type="caution">
    <text evidence="1">The sequence shown here is derived from an EMBL/GenBank/DDBJ whole genome shotgun (WGS) entry which is preliminary data.</text>
</comment>
<accession>A0A0K9NSY4</accession>
<dbReference type="AlphaFoldDB" id="A0A0K9NSY4"/>
<reference evidence="2" key="1">
    <citation type="journal article" date="2016" name="Nature">
        <title>The genome of the seagrass Zostera marina reveals angiosperm adaptation to the sea.</title>
        <authorList>
            <person name="Olsen J.L."/>
            <person name="Rouze P."/>
            <person name="Verhelst B."/>
            <person name="Lin Y.-C."/>
            <person name="Bayer T."/>
            <person name="Collen J."/>
            <person name="Dattolo E."/>
            <person name="De Paoli E."/>
            <person name="Dittami S."/>
            <person name="Maumus F."/>
            <person name="Michel G."/>
            <person name="Kersting A."/>
            <person name="Lauritano C."/>
            <person name="Lohaus R."/>
            <person name="Toepel M."/>
            <person name="Tonon T."/>
            <person name="Vanneste K."/>
            <person name="Amirebrahimi M."/>
            <person name="Brakel J."/>
            <person name="Bostroem C."/>
            <person name="Chovatia M."/>
            <person name="Grimwood J."/>
            <person name="Jenkins J.W."/>
            <person name="Jueterbock A."/>
            <person name="Mraz A."/>
            <person name="Stam W.T."/>
            <person name="Tice H."/>
            <person name="Bornberg-Bauer E."/>
            <person name="Green P.J."/>
            <person name="Pearson G.A."/>
            <person name="Procaccini G."/>
            <person name="Duarte C.M."/>
            <person name="Schmutz J."/>
            <person name="Reusch T.B.H."/>
            <person name="Van de Peer Y."/>
        </authorList>
    </citation>
    <scope>NUCLEOTIDE SEQUENCE [LARGE SCALE GENOMIC DNA]</scope>
    <source>
        <strain evidence="2">cv. Finnish</strain>
    </source>
</reference>
<dbReference type="EMBL" id="LFYR01001739">
    <property type="protein sequence ID" value="KMZ59723.1"/>
    <property type="molecule type" value="Genomic_DNA"/>
</dbReference>
<evidence type="ECO:0000313" key="1">
    <source>
        <dbReference type="EMBL" id="KMZ59723.1"/>
    </source>
</evidence>
<dbReference type="OrthoDB" id="433924at2759"/>
<gene>
    <name evidence="1" type="ORF">ZOSMA_65G00550</name>
</gene>
<proteinExistence type="predicted"/>
<evidence type="ECO:0000313" key="2">
    <source>
        <dbReference type="Proteomes" id="UP000036987"/>
    </source>
</evidence>
<dbReference type="Proteomes" id="UP000036987">
    <property type="component" value="Unassembled WGS sequence"/>
</dbReference>
<sequence length="106" mass="12016">MVSREPDVLGVNRKTHEFAPLPLSSKDKVFNFGKSAMDSERVIKRIGLQKEGSRVVFGIPKPRKKRKFMDVGKQCVVDNTEKKREASVSVKFGKYPMSSTGWKNTK</sequence>